<sequence>MAPAQLRVSSSAEQQVIPPGGSVVFCTISKEASTSQIPPGGSVVFCVIA</sequence>
<evidence type="ECO:0000313" key="1">
    <source>
        <dbReference type="EMBL" id="GAA94696.1"/>
    </source>
</evidence>
<dbReference type="Proteomes" id="UP000009131">
    <property type="component" value="Unassembled WGS sequence"/>
</dbReference>
<gene>
    <name evidence="1" type="primary">Mo01349</name>
    <name evidence="1" type="ORF">E5Q_01349</name>
</gene>
<dbReference type="EMBL" id="BABT02000046">
    <property type="protein sequence ID" value="GAA94696.1"/>
    <property type="molecule type" value="Genomic_DNA"/>
</dbReference>
<accession>G7DVT6</accession>
<name>G7DVT6_MIXOS</name>
<proteinExistence type="predicted"/>
<reference evidence="1 2" key="2">
    <citation type="journal article" date="2012" name="Open Biol.">
        <title>Characteristics of nucleosomes and linker DNA regions on the genome of the basidiomycete Mixia osmundae revealed by mono- and dinucleosome mapping.</title>
        <authorList>
            <person name="Nishida H."/>
            <person name="Kondo S."/>
            <person name="Matsumoto T."/>
            <person name="Suzuki Y."/>
            <person name="Yoshikawa H."/>
            <person name="Taylor T.D."/>
            <person name="Sugiyama J."/>
        </authorList>
    </citation>
    <scope>NUCLEOTIDE SEQUENCE [LARGE SCALE GENOMIC DNA]</scope>
    <source>
        <strain evidence="2">CBS 9802 / IAM 14324 / JCM 22182 / KY 12970</strain>
    </source>
</reference>
<dbReference type="InParanoid" id="G7DVT6"/>
<protein>
    <submittedName>
        <fullName evidence="1">Uncharacterized protein</fullName>
    </submittedName>
</protein>
<dbReference type="AlphaFoldDB" id="G7DVT6"/>
<dbReference type="RefSeq" id="XP_014568189.1">
    <property type="nucleotide sequence ID" value="XM_014712703.1"/>
</dbReference>
<reference evidence="1 2" key="1">
    <citation type="journal article" date="2011" name="J. Gen. Appl. Microbiol.">
        <title>Draft genome sequencing of the enigmatic basidiomycete Mixia osmundae.</title>
        <authorList>
            <person name="Nishida H."/>
            <person name="Nagatsuka Y."/>
            <person name="Sugiyama J."/>
        </authorList>
    </citation>
    <scope>NUCLEOTIDE SEQUENCE [LARGE SCALE GENOMIC DNA]</scope>
    <source>
        <strain evidence="2">CBS 9802 / IAM 14324 / JCM 22182 / KY 12970</strain>
    </source>
</reference>
<evidence type="ECO:0000313" key="2">
    <source>
        <dbReference type="Proteomes" id="UP000009131"/>
    </source>
</evidence>
<comment type="caution">
    <text evidence="1">The sequence shown here is derived from an EMBL/GenBank/DDBJ whole genome shotgun (WGS) entry which is preliminary data.</text>
</comment>
<dbReference type="HOGENOM" id="CLU_3143462_0_0_1"/>
<organism evidence="1 2">
    <name type="scientific">Mixia osmundae (strain CBS 9802 / IAM 14324 / JCM 22182 / KY 12970)</name>
    <dbReference type="NCBI Taxonomy" id="764103"/>
    <lineage>
        <taxon>Eukaryota</taxon>
        <taxon>Fungi</taxon>
        <taxon>Dikarya</taxon>
        <taxon>Basidiomycota</taxon>
        <taxon>Pucciniomycotina</taxon>
        <taxon>Mixiomycetes</taxon>
        <taxon>Mixiales</taxon>
        <taxon>Mixiaceae</taxon>
        <taxon>Mixia</taxon>
    </lineage>
</organism>
<keyword evidence="2" id="KW-1185">Reference proteome</keyword>